<dbReference type="AlphaFoldDB" id="A0A1I6TAG1"/>
<dbReference type="Proteomes" id="UP000183209">
    <property type="component" value="Unassembled WGS sequence"/>
</dbReference>
<reference evidence="1 2" key="1">
    <citation type="submission" date="2016-10" db="EMBL/GenBank/DDBJ databases">
        <authorList>
            <person name="de Groot N.N."/>
        </authorList>
    </citation>
    <scope>NUCLEOTIDE SEQUENCE [LARGE SCALE GENOMIC DNA]</scope>
    <source>
        <strain evidence="1 2">CGMCC 1.6114</strain>
    </source>
</reference>
<evidence type="ECO:0000313" key="1">
    <source>
        <dbReference type="EMBL" id="SFS86150.1"/>
    </source>
</evidence>
<evidence type="ECO:0000313" key="2">
    <source>
        <dbReference type="Proteomes" id="UP000183209"/>
    </source>
</evidence>
<dbReference type="Gene3D" id="2.70.98.60">
    <property type="entry name" value="alpha-galactosidase from lactobacil brevis"/>
    <property type="match status" value="1"/>
</dbReference>
<accession>A0A1I6TAG1</accession>
<dbReference type="RefSeq" id="WP_074978511.1">
    <property type="nucleotide sequence ID" value="NZ_FPAG01000005.1"/>
</dbReference>
<gene>
    <name evidence="1" type="ORF">SAMN04487906_1940</name>
</gene>
<sequence>MLTRRLFIGIVAFLLLPLSILAQTDWLINNNSYRTQVYENKQVNELEISNGLVKRVFRLQPNAATIKLENVSSGESFLRGVKPEARVTINGIKYDVGGLKGQPNYAFLNPEWLNDMTSDPSSMQFVGYEISEPKAPFEWRQVRYARNSNTPWPPKGIHLRMDYELPGYEGLIKGNGLLPSDFSRPLKYQTDFRTLDDSWSVFYSNSHERSSFQNEGKIGEIYTPANTAVYAERAVDPSTRIIEATFNLGTDKSMEFGPGITLVWPDKTVKFYIRPGGNTYDDGIAMFGLWDGEKSHKAAGGRQSLDISMPWSLRYRITDDKIYCEAKRKGGSWISVAELDVFESMPQKVRIGKTNGKGEDLDAENNEGELVRLQVMDYAAYGEVSEVVNNDLSKEDLKLSVHYEVYDGLPVIAKWISIENLGDKDITVNKFTSEIIAAVEYASQVEDREYEIPEPNIHVETDYAFASMSVKDANHHAVRWTTDPDYETQVNYLRKTPCLLDVGPELGPDQLVKKGETFTSFRTFVLLHDSYDRERQGLALRKMYRTLAPWTTENPLMMHARFADWDRVKKAIDQAAEVGFEMVILTFGSGFNIEDDSEEYLNKMKKYADYAKSKGIEIGGYSLLASRRVGGGNDVVMPPGERPTFGNSPCLESTWGQTYFEKLYKFYESSGFALLEHDGSYPGDICTSHQHPGHKGLEDSRWNQYRRIAEFYQWCRSKGIYLNIPDFYYMAGGNKCAMGYREVNWSLPREQQLIHARQNIFDGTWEKTSSMGWMFVPLTEYHGGGAAATIEPLNEHLDHYEMMMANNLGAGVQACYRGPRLYDTPATEQMVKKMVNWYKKHREVLEGDLIHLKRANGYDLDYWLNVNPEGEEKGLLMVFNPTNKVITKHINVPLYYTGIKDRAAIEMKGGYKTKVKLNRDYSMDISVQVPANDYSYIIIK</sequence>
<organism evidence="1 2">
    <name type="scientific">Zhouia amylolytica</name>
    <dbReference type="NCBI Taxonomy" id="376730"/>
    <lineage>
        <taxon>Bacteria</taxon>
        <taxon>Pseudomonadati</taxon>
        <taxon>Bacteroidota</taxon>
        <taxon>Flavobacteriia</taxon>
        <taxon>Flavobacteriales</taxon>
        <taxon>Flavobacteriaceae</taxon>
        <taxon>Zhouia</taxon>
    </lineage>
</organism>
<name>A0A1I6TAG1_9FLAO</name>
<dbReference type="OrthoDB" id="9804769at2"/>
<dbReference type="InterPro" id="IPR038417">
    <property type="entry name" value="Alpga-gal_N_sf"/>
</dbReference>
<dbReference type="EMBL" id="FPAG01000005">
    <property type="protein sequence ID" value="SFS86150.1"/>
    <property type="molecule type" value="Genomic_DNA"/>
</dbReference>
<protein>
    <recommendedName>
        <fullName evidence="3">Alpha-galactosidase</fullName>
    </recommendedName>
</protein>
<evidence type="ECO:0008006" key="3">
    <source>
        <dbReference type="Google" id="ProtNLM"/>
    </source>
</evidence>
<proteinExistence type="predicted"/>